<dbReference type="FunFam" id="2.60.40.1210:FF:000003">
    <property type="entry name" value="Uncharacterized protein"/>
    <property type="match status" value="1"/>
</dbReference>
<dbReference type="InterPro" id="IPR000945">
    <property type="entry name" value="DBH-like"/>
</dbReference>
<dbReference type="SMART" id="SM00664">
    <property type="entry name" value="DoH"/>
    <property type="match status" value="1"/>
</dbReference>
<dbReference type="InterPro" id="IPR024548">
    <property type="entry name" value="Cu2_monoox_C"/>
</dbReference>
<evidence type="ECO:0000313" key="12">
    <source>
        <dbReference type="Proteomes" id="UP000838412"/>
    </source>
</evidence>
<dbReference type="InterPro" id="IPR045266">
    <property type="entry name" value="DOH_DOMON"/>
</dbReference>
<dbReference type="OrthoDB" id="10003276at2759"/>
<dbReference type="Pfam" id="PF26215">
    <property type="entry name" value="HTH_animal"/>
    <property type="match status" value="1"/>
</dbReference>
<feature type="chain" id="PRO_5035463135" evidence="9">
    <location>
        <begin position="19"/>
        <end position="779"/>
    </location>
</feature>
<keyword evidence="12" id="KW-1185">Reference proteome</keyword>
<dbReference type="PRINTS" id="PR00767">
    <property type="entry name" value="DBMONOXGNASE"/>
</dbReference>
<evidence type="ECO:0000256" key="9">
    <source>
        <dbReference type="SAM" id="SignalP"/>
    </source>
</evidence>
<dbReference type="Gene3D" id="2.60.120.310">
    <property type="entry name" value="Copper type II, ascorbate-dependent monooxygenase, N-terminal domain"/>
    <property type="match status" value="1"/>
</dbReference>
<keyword evidence="4" id="KW-0560">Oxidoreductase</keyword>
<keyword evidence="8" id="KW-0325">Glycoprotein</keyword>
<sequence>MIGLVVIVVTALLYGGSASAVSDLTHHEVLDENGDFLLSWTFDDEQIEFEARVKTRGWLGLGLSPNGGMPGSDIVIGWVKDGQTHLTDRYADEKALPPEDESQDWELLSGYENDTHTVLRFKRKLQTCDVRDRVINKDTLRVLWAWNDEDPDDDAGPAYHLQNRGVRSSVFLRNNIESETVPSIIQSYDVTMKNATIPPKRTAYWCRLVEMPKLQTKHHIFKVQSVITPGNEGMVHHMIVYKCHPNPNRTVSPNEHPGHECFTPNMPQDWMECYKGSLIAAWAVGTGDVSFPSHVGYPIGDEYDGGQVLLEVHYDNPLLKEGTTDNSGLTFLYTPELRQYDAGILAVMSSVDYSHIVPPYADDFRTETFCNQECLSAFMDEVGEPIRVFGNMPHAHLLARKIRTSLIRNGVETVLSQDDNFDFNLQYVRMLDEEFIIQKGDTIMTECTYNSAHQNQAVYVDDNIKFTQESCQNNMLPFLDTKTIIEKDGNLQFEVYRKPTHTDQYLAFDSHHPLEHKLAVIKTLFHRADNVITSDEAKTEEHRHLRVALAKCGYQNWTFNKALKPSDQSKKTLKCRPLTNRNKVNITIPYVQGVSEKLRRIFQNFNIATNFKPHSTLRQKLVHPKDRPEKGIKANVIYKLKCKEPNCNNMYIGETSRPLKESYSLEAPGWINNIPIVKPVNMSNMTYEDVVESIVWDQDKAQRFSRHLREGTFISDCGFRGQSFHGTSRFRKESPLPRASVPAAAPEDVCSTSSVTAGPEMSAMPGVLSLVIFSVLSTP</sequence>
<gene>
    <name evidence="11" type="primary">MOXD1</name>
    <name evidence="11" type="ORF">BLAG_LOCUS2405</name>
</gene>
<dbReference type="InterPro" id="IPR058912">
    <property type="entry name" value="HTH_animal"/>
</dbReference>
<dbReference type="InterPro" id="IPR014784">
    <property type="entry name" value="Cu2_ascorb_mOase-like_C"/>
</dbReference>
<evidence type="ECO:0000256" key="1">
    <source>
        <dbReference type="ARBA" id="ARBA00001973"/>
    </source>
</evidence>
<feature type="domain" description="DOMON" evidence="10">
    <location>
        <begin position="34"/>
        <end position="147"/>
    </location>
</feature>
<dbReference type="InterPro" id="IPR028460">
    <property type="entry name" value="Tbh/DBH"/>
</dbReference>
<dbReference type="InterPro" id="IPR036939">
    <property type="entry name" value="Cu2_ascorb_mOase_N_sf"/>
</dbReference>
<evidence type="ECO:0000256" key="7">
    <source>
        <dbReference type="ARBA" id="ARBA00023157"/>
    </source>
</evidence>
<dbReference type="PANTHER" id="PTHR10157:SF23">
    <property type="entry name" value="MOXD1 HOMOLOG 1"/>
    <property type="match status" value="1"/>
</dbReference>
<dbReference type="Gene3D" id="2.60.40.1210">
    <property type="entry name" value="Cellobiose dehydrogenase, cytochrome domain"/>
    <property type="match status" value="1"/>
</dbReference>
<dbReference type="Proteomes" id="UP000838412">
    <property type="component" value="Chromosome 1"/>
</dbReference>
<keyword evidence="7" id="KW-1015">Disulfide bond</keyword>
<evidence type="ECO:0000256" key="2">
    <source>
        <dbReference type="ARBA" id="ARBA00010676"/>
    </source>
</evidence>
<dbReference type="PANTHER" id="PTHR10157">
    <property type="entry name" value="DOPAMINE BETA HYDROXYLASE RELATED"/>
    <property type="match status" value="1"/>
</dbReference>
<evidence type="ECO:0000256" key="3">
    <source>
        <dbReference type="ARBA" id="ARBA00022723"/>
    </source>
</evidence>
<dbReference type="InterPro" id="IPR000323">
    <property type="entry name" value="Cu2_ascorb_mOase_N"/>
</dbReference>
<dbReference type="AlphaFoldDB" id="A0A8J9VBY2"/>
<feature type="signal peptide" evidence="9">
    <location>
        <begin position="1"/>
        <end position="18"/>
    </location>
</feature>
<keyword evidence="9" id="KW-0732">Signal</keyword>
<name>A0A8J9VBY2_BRALA</name>
<dbReference type="EMBL" id="OV696686">
    <property type="protein sequence ID" value="CAH1233754.1"/>
    <property type="molecule type" value="Genomic_DNA"/>
</dbReference>
<dbReference type="GO" id="GO:0042420">
    <property type="term" value="P:dopamine catabolic process"/>
    <property type="evidence" value="ECO:0007669"/>
    <property type="project" value="TreeGrafter"/>
</dbReference>
<evidence type="ECO:0000256" key="5">
    <source>
        <dbReference type="ARBA" id="ARBA00023008"/>
    </source>
</evidence>
<dbReference type="SUPFAM" id="SSF49344">
    <property type="entry name" value="CBD9-like"/>
    <property type="match status" value="1"/>
</dbReference>
<dbReference type="CDD" id="cd09631">
    <property type="entry name" value="DOMON_DOH"/>
    <property type="match status" value="1"/>
</dbReference>
<dbReference type="PROSITE" id="PS50836">
    <property type="entry name" value="DOMON"/>
    <property type="match status" value="1"/>
</dbReference>
<evidence type="ECO:0000256" key="4">
    <source>
        <dbReference type="ARBA" id="ARBA00023002"/>
    </source>
</evidence>
<accession>A0A8J9VBY2</accession>
<reference evidence="11" key="1">
    <citation type="submission" date="2022-01" db="EMBL/GenBank/DDBJ databases">
        <authorList>
            <person name="Braso-Vives M."/>
        </authorList>
    </citation>
    <scope>NUCLEOTIDE SEQUENCE</scope>
</reference>
<evidence type="ECO:0000313" key="11">
    <source>
        <dbReference type="EMBL" id="CAH1233754.1"/>
    </source>
</evidence>
<proteinExistence type="inferred from homology"/>
<keyword evidence="5" id="KW-0186">Copper</keyword>
<evidence type="ECO:0000256" key="8">
    <source>
        <dbReference type="ARBA" id="ARBA00023180"/>
    </source>
</evidence>
<dbReference type="Gene3D" id="2.60.120.230">
    <property type="match status" value="1"/>
</dbReference>
<dbReference type="SUPFAM" id="SSF49742">
    <property type="entry name" value="PHM/PNGase F"/>
    <property type="match status" value="2"/>
</dbReference>
<keyword evidence="3" id="KW-0479">Metal-binding</keyword>
<dbReference type="GO" id="GO:0005615">
    <property type="term" value="C:extracellular space"/>
    <property type="evidence" value="ECO:0007669"/>
    <property type="project" value="TreeGrafter"/>
</dbReference>
<protein>
    <submittedName>
        <fullName evidence="11">MOXD1 protein</fullName>
    </submittedName>
</protein>
<dbReference type="InterPro" id="IPR008977">
    <property type="entry name" value="PHM/PNGase_F_dom_sf"/>
</dbReference>
<dbReference type="GO" id="GO:0006589">
    <property type="term" value="P:octopamine biosynthetic process"/>
    <property type="evidence" value="ECO:0007669"/>
    <property type="project" value="TreeGrafter"/>
</dbReference>
<evidence type="ECO:0000256" key="6">
    <source>
        <dbReference type="ARBA" id="ARBA00023033"/>
    </source>
</evidence>
<dbReference type="InterPro" id="IPR005018">
    <property type="entry name" value="DOMON_domain"/>
</dbReference>
<evidence type="ECO:0000259" key="10">
    <source>
        <dbReference type="PROSITE" id="PS50836"/>
    </source>
</evidence>
<dbReference type="Pfam" id="PF01082">
    <property type="entry name" value="Cu2_monooxygen"/>
    <property type="match status" value="1"/>
</dbReference>
<keyword evidence="6" id="KW-0503">Monooxygenase</keyword>
<dbReference type="Pfam" id="PF03712">
    <property type="entry name" value="Cu2_monoox_C"/>
    <property type="match status" value="1"/>
</dbReference>
<dbReference type="GO" id="GO:0004500">
    <property type="term" value="F:dopamine beta-monooxygenase activity"/>
    <property type="evidence" value="ECO:0007669"/>
    <property type="project" value="InterPro"/>
</dbReference>
<dbReference type="FunFam" id="2.60.120.310:FF:000004">
    <property type="entry name" value="DBH-like monooxygenase protein 1"/>
    <property type="match status" value="1"/>
</dbReference>
<organism evidence="11 12">
    <name type="scientific">Branchiostoma lanceolatum</name>
    <name type="common">Common lancelet</name>
    <name type="synonym">Amphioxus lanceolatum</name>
    <dbReference type="NCBI Taxonomy" id="7740"/>
    <lineage>
        <taxon>Eukaryota</taxon>
        <taxon>Metazoa</taxon>
        <taxon>Chordata</taxon>
        <taxon>Cephalochordata</taxon>
        <taxon>Leptocardii</taxon>
        <taxon>Amphioxiformes</taxon>
        <taxon>Branchiostomatidae</taxon>
        <taxon>Branchiostoma</taxon>
    </lineage>
</organism>
<dbReference type="GO" id="GO:0042421">
    <property type="term" value="P:norepinephrine biosynthetic process"/>
    <property type="evidence" value="ECO:0007669"/>
    <property type="project" value="TreeGrafter"/>
</dbReference>
<dbReference type="GO" id="GO:0030667">
    <property type="term" value="C:secretory granule membrane"/>
    <property type="evidence" value="ECO:0007669"/>
    <property type="project" value="TreeGrafter"/>
</dbReference>
<comment type="similarity">
    <text evidence="2">Belongs to the copper type II ascorbate-dependent monooxygenase family.</text>
</comment>
<comment type="cofactor">
    <cofactor evidence="1">
        <name>Cu(2+)</name>
        <dbReference type="ChEBI" id="CHEBI:29036"/>
    </cofactor>
</comment>
<dbReference type="Pfam" id="PF03351">
    <property type="entry name" value="DOMON"/>
    <property type="match status" value="1"/>
</dbReference>
<dbReference type="GO" id="GO:0005507">
    <property type="term" value="F:copper ion binding"/>
    <property type="evidence" value="ECO:0007669"/>
    <property type="project" value="InterPro"/>
</dbReference>